<comment type="similarity">
    <text evidence="4">Belongs to the UPP synthase family.</text>
</comment>
<proteinExistence type="inferred from homology"/>
<feature type="compositionally biased region" description="Basic residues" evidence="13">
    <location>
        <begin position="53"/>
        <end position="66"/>
    </location>
</feature>
<evidence type="ECO:0000256" key="6">
    <source>
        <dbReference type="ARBA" id="ARBA00022679"/>
    </source>
</evidence>
<name>A0A6A6IT25_9PLEO</name>
<dbReference type="GO" id="GO:0045547">
    <property type="term" value="F:ditrans,polycis-polyprenyl diphosphate synthase [(2E,6E)-farnesyl diphosphate specific] activity"/>
    <property type="evidence" value="ECO:0007669"/>
    <property type="project" value="UniProtKB-EC"/>
</dbReference>
<evidence type="ECO:0000256" key="11">
    <source>
        <dbReference type="ARBA" id="ARBA00023136"/>
    </source>
</evidence>
<evidence type="ECO:0000256" key="13">
    <source>
        <dbReference type="SAM" id="MobiDB-lite"/>
    </source>
</evidence>
<dbReference type="Proteomes" id="UP000800094">
    <property type="component" value="Unassembled WGS sequence"/>
</dbReference>
<dbReference type="UniPathway" id="UPA00378"/>
<keyword evidence="16" id="KW-1185">Reference proteome</keyword>
<dbReference type="EMBL" id="ML987191">
    <property type="protein sequence ID" value="KAF2253556.1"/>
    <property type="molecule type" value="Genomic_DNA"/>
</dbReference>
<evidence type="ECO:0000313" key="16">
    <source>
        <dbReference type="Proteomes" id="UP000800094"/>
    </source>
</evidence>
<evidence type="ECO:0000256" key="1">
    <source>
        <dbReference type="ARBA" id="ARBA00001946"/>
    </source>
</evidence>
<feature type="compositionally biased region" description="Low complexity" evidence="13">
    <location>
        <begin position="43"/>
        <end position="52"/>
    </location>
</feature>
<dbReference type="GO" id="GO:0005789">
    <property type="term" value="C:endoplasmic reticulum membrane"/>
    <property type="evidence" value="ECO:0007669"/>
    <property type="project" value="UniProtKB-SubCell"/>
</dbReference>
<dbReference type="SUPFAM" id="SSF64005">
    <property type="entry name" value="Undecaprenyl diphosphate synthase"/>
    <property type="match status" value="1"/>
</dbReference>
<evidence type="ECO:0000313" key="15">
    <source>
        <dbReference type="EMBL" id="KAF2253556.1"/>
    </source>
</evidence>
<keyword evidence="9" id="KW-0460">Magnesium</keyword>
<dbReference type="InterPro" id="IPR036424">
    <property type="entry name" value="UPP_synth-like_sf"/>
</dbReference>
<organism evidence="15 16">
    <name type="scientific">Trematosphaeria pertusa</name>
    <dbReference type="NCBI Taxonomy" id="390896"/>
    <lineage>
        <taxon>Eukaryota</taxon>
        <taxon>Fungi</taxon>
        <taxon>Dikarya</taxon>
        <taxon>Ascomycota</taxon>
        <taxon>Pezizomycotina</taxon>
        <taxon>Dothideomycetes</taxon>
        <taxon>Pleosporomycetidae</taxon>
        <taxon>Pleosporales</taxon>
        <taxon>Massarineae</taxon>
        <taxon>Trematosphaeriaceae</taxon>
        <taxon>Trematosphaeria</taxon>
    </lineage>
</organism>
<dbReference type="EC" id="2.5.1.87" evidence="5"/>
<evidence type="ECO:0000256" key="7">
    <source>
        <dbReference type="ARBA" id="ARBA00022692"/>
    </source>
</evidence>
<keyword evidence="7 14" id="KW-0812">Transmembrane</keyword>
<feature type="compositionally biased region" description="Polar residues" evidence="13">
    <location>
        <begin position="216"/>
        <end position="234"/>
    </location>
</feature>
<feature type="compositionally biased region" description="Basic and acidic residues" evidence="13">
    <location>
        <begin position="8"/>
        <end position="34"/>
    </location>
</feature>
<evidence type="ECO:0000256" key="9">
    <source>
        <dbReference type="ARBA" id="ARBA00022842"/>
    </source>
</evidence>
<accession>A0A6A6IT25</accession>
<dbReference type="GO" id="GO:1904423">
    <property type="term" value="C:dehydrodolichyl diphosphate synthase complex"/>
    <property type="evidence" value="ECO:0007669"/>
    <property type="project" value="InterPro"/>
</dbReference>
<evidence type="ECO:0000256" key="2">
    <source>
        <dbReference type="ARBA" id="ARBA00004586"/>
    </source>
</evidence>
<reference evidence="15" key="1">
    <citation type="journal article" date="2020" name="Stud. Mycol.">
        <title>101 Dothideomycetes genomes: a test case for predicting lifestyles and emergence of pathogens.</title>
        <authorList>
            <person name="Haridas S."/>
            <person name="Albert R."/>
            <person name="Binder M."/>
            <person name="Bloem J."/>
            <person name="Labutti K."/>
            <person name="Salamov A."/>
            <person name="Andreopoulos B."/>
            <person name="Baker S."/>
            <person name="Barry K."/>
            <person name="Bills G."/>
            <person name="Bluhm B."/>
            <person name="Cannon C."/>
            <person name="Castanera R."/>
            <person name="Culley D."/>
            <person name="Daum C."/>
            <person name="Ezra D."/>
            <person name="Gonzalez J."/>
            <person name="Henrissat B."/>
            <person name="Kuo A."/>
            <person name="Liang C."/>
            <person name="Lipzen A."/>
            <person name="Lutzoni F."/>
            <person name="Magnuson J."/>
            <person name="Mondo S."/>
            <person name="Nolan M."/>
            <person name="Ohm R."/>
            <person name="Pangilinan J."/>
            <person name="Park H.-J."/>
            <person name="Ramirez L."/>
            <person name="Alfaro M."/>
            <person name="Sun H."/>
            <person name="Tritt A."/>
            <person name="Yoshinaga Y."/>
            <person name="Zwiers L.-H."/>
            <person name="Turgeon B."/>
            <person name="Goodwin S."/>
            <person name="Spatafora J."/>
            <person name="Crous P."/>
            <person name="Grigoriev I."/>
        </authorList>
    </citation>
    <scope>NUCLEOTIDE SEQUENCE</scope>
    <source>
        <strain evidence="15">CBS 122368</strain>
    </source>
</reference>
<feature type="region of interest" description="Disordered" evidence="13">
    <location>
        <begin position="212"/>
        <end position="234"/>
    </location>
</feature>
<dbReference type="GeneID" id="54578951"/>
<keyword evidence="11 14" id="KW-0472">Membrane</keyword>
<dbReference type="RefSeq" id="XP_033688560.1">
    <property type="nucleotide sequence ID" value="XM_033825621.1"/>
</dbReference>
<evidence type="ECO:0000256" key="4">
    <source>
        <dbReference type="ARBA" id="ARBA00005432"/>
    </source>
</evidence>
<dbReference type="Gene3D" id="3.40.1180.10">
    <property type="entry name" value="Decaprenyl diphosphate synthase-like"/>
    <property type="match status" value="1"/>
</dbReference>
<evidence type="ECO:0000256" key="8">
    <source>
        <dbReference type="ARBA" id="ARBA00022824"/>
    </source>
</evidence>
<gene>
    <name evidence="15" type="ORF">BU26DRAFT_477865</name>
</gene>
<keyword evidence="6" id="KW-0808">Transferase</keyword>
<evidence type="ECO:0000256" key="10">
    <source>
        <dbReference type="ARBA" id="ARBA00022989"/>
    </source>
</evidence>
<evidence type="ECO:0000256" key="12">
    <source>
        <dbReference type="ARBA" id="ARBA00047353"/>
    </source>
</evidence>
<evidence type="ECO:0000256" key="14">
    <source>
        <dbReference type="SAM" id="Phobius"/>
    </source>
</evidence>
<comment type="subcellular location">
    <subcellularLocation>
        <location evidence="2">Endoplasmic reticulum membrane</location>
    </subcellularLocation>
</comment>
<dbReference type="InterPro" id="IPR038887">
    <property type="entry name" value="Nus1/NgBR"/>
</dbReference>
<keyword evidence="8" id="KW-0256">Endoplasmic reticulum</keyword>
<evidence type="ECO:0000256" key="3">
    <source>
        <dbReference type="ARBA" id="ARBA00004922"/>
    </source>
</evidence>
<protein>
    <recommendedName>
        <fullName evidence="5">ditrans,polycis-polyprenyl diphosphate synthase [(2E,6E)-farnesyldiphosphate specific]</fullName>
        <ecNumber evidence="5">2.5.1.87</ecNumber>
    </recommendedName>
</protein>
<feature type="region of interest" description="Disordered" evidence="13">
    <location>
        <begin position="1"/>
        <end position="66"/>
    </location>
</feature>
<feature type="transmembrane region" description="Helical" evidence="14">
    <location>
        <begin position="73"/>
        <end position="93"/>
    </location>
</feature>
<sequence>MASTGISPKEELAFRRGALDGKQMGPKEREEMIKAHLPPEPTSSSPSPSRSGSKQRKRRRSSQPKLKHGRVRAFLHFLIYQTISLIFSVFFRFRRAWRLSWYKMRAIMGHHHHTPEWIVSDVRNVERLPNHLSVILDYNEDDEDQGTAGVEGLLNDVCEIAAWSAAAGISFLSIYERKGVLKNYLPQTHAAIWKSLETYFGSRRRPTLTVKAPHMTSYSPPATPNSEPTENGASTARPHITVLLLSEHDGRDTLIDLTVTLAQMAQKGDVGINQIDSNLIDAELSDHVSTEPDLLILFSPTVVLKGYPPWQLRLTEIFHLPDNKGVNYQVFLQALQKYGKAEMRMGR</sequence>
<evidence type="ECO:0000256" key="5">
    <source>
        <dbReference type="ARBA" id="ARBA00012596"/>
    </source>
</evidence>
<dbReference type="OrthoDB" id="19639at2759"/>
<dbReference type="PANTHER" id="PTHR21528">
    <property type="entry name" value="DEHYDRODOLICHYL DIPHOSPHATE SYNTHASE COMPLEX SUBUNIT NUS1"/>
    <property type="match status" value="1"/>
</dbReference>
<comment type="pathway">
    <text evidence="3">Protein modification; protein glycosylation.</text>
</comment>
<comment type="catalytic activity">
    <reaction evidence="12">
        <text>n isopentenyl diphosphate + (2E,6E)-farnesyl diphosphate = a di-trans,poly-cis-polyprenyl diphosphate + n diphosphate</text>
        <dbReference type="Rhea" id="RHEA:53008"/>
        <dbReference type="Rhea" id="RHEA-COMP:19494"/>
        <dbReference type="ChEBI" id="CHEBI:33019"/>
        <dbReference type="ChEBI" id="CHEBI:128769"/>
        <dbReference type="ChEBI" id="CHEBI:136960"/>
        <dbReference type="ChEBI" id="CHEBI:175763"/>
        <dbReference type="EC" id="2.5.1.87"/>
    </reaction>
</comment>
<comment type="cofactor">
    <cofactor evidence="1">
        <name>Mg(2+)</name>
        <dbReference type="ChEBI" id="CHEBI:18420"/>
    </cofactor>
</comment>
<dbReference type="AlphaFoldDB" id="A0A6A6IT25"/>
<keyword evidence="10 14" id="KW-1133">Transmembrane helix</keyword>
<dbReference type="PANTHER" id="PTHR21528:SF0">
    <property type="entry name" value="DEHYDRODOLICHYL DIPHOSPHATE SYNTHASE COMPLEX SUBUNIT NUS1"/>
    <property type="match status" value="1"/>
</dbReference>